<sequence>MSVSEKGFHSKSAIAAELVVDGERLLAIQASALGSRLANANVNKQEAAPQLTVPLSAETIFLLVTRFIESLLRLFPSFFCHSVYFN</sequence>
<name>A0A5B7CG68_PORTR</name>
<evidence type="ECO:0000313" key="1">
    <source>
        <dbReference type="EMBL" id="MPC08447.1"/>
    </source>
</evidence>
<organism evidence="1 2">
    <name type="scientific">Portunus trituberculatus</name>
    <name type="common">Swimming crab</name>
    <name type="synonym">Neptunus trituberculatus</name>
    <dbReference type="NCBI Taxonomy" id="210409"/>
    <lineage>
        <taxon>Eukaryota</taxon>
        <taxon>Metazoa</taxon>
        <taxon>Ecdysozoa</taxon>
        <taxon>Arthropoda</taxon>
        <taxon>Crustacea</taxon>
        <taxon>Multicrustacea</taxon>
        <taxon>Malacostraca</taxon>
        <taxon>Eumalacostraca</taxon>
        <taxon>Eucarida</taxon>
        <taxon>Decapoda</taxon>
        <taxon>Pleocyemata</taxon>
        <taxon>Brachyura</taxon>
        <taxon>Eubrachyura</taxon>
        <taxon>Portunoidea</taxon>
        <taxon>Portunidae</taxon>
        <taxon>Portuninae</taxon>
        <taxon>Portunus</taxon>
    </lineage>
</organism>
<evidence type="ECO:0000313" key="2">
    <source>
        <dbReference type="Proteomes" id="UP000324222"/>
    </source>
</evidence>
<accession>A0A5B7CG68</accession>
<gene>
    <name evidence="1" type="ORF">E2C01_001033</name>
</gene>
<reference evidence="1 2" key="1">
    <citation type="submission" date="2019-05" db="EMBL/GenBank/DDBJ databases">
        <title>Another draft genome of Portunus trituberculatus and its Hox gene families provides insights of decapod evolution.</title>
        <authorList>
            <person name="Jeong J.-H."/>
            <person name="Song I."/>
            <person name="Kim S."/>
            <person name="Choi T."/>
            <person name="Kim D."/>
            <person name="Ryu S."/>
            <person name="Kim W."/>
        </authorList>
    </citation>
    <scope>NUCLEOTIDE SEQUENCE [LARGE SCALE GENOMIC DNA]</scope>
    <source>
        <tissue evidence="1">Muscle</tissue>
    </source>
</reference>
<keyword evidence="2" id="KW-1185">Reference proteome</keyword>
<dbReference type="Proteomes" id="UP000324222">
    <property type="component" value="Unassembled WGS sequence"/>
</dbReference>
<dbReference type="AlphaFoldDB" id="A0A5B7CG68"/>
<dbReference type="EMBL" id="VSRR010000030">
    <property type="protein sequence ID" value="MPC08447.1"/>
    <property type="molecule type" value="Genomic_DNA"/>
</dbReference>
<protein>
    <submittedName>
        <fullName evidence="1">Uncharacterized protein</fullName>
    </submittedName>
</protein>
<comment type="caution">
    <text evidence="1">The sequence shown here is derived from an EMBL/GenBank/DDBJ whole genome shotgun (WGS) entry which is preliminary data.</text>
</comment>
<proteinExistence type="predicted"/>